<evidence type="ECO:0000313" key="2">
    <source>
        <dbReference type="EMBL" id="MCM5681457.1"/>
    </source>
</evidence>
<reference evidence="2" key="1">
    <citation type="submission" date="2022-05" db="EMBL/GenBank/DDBJ databases">
        <title>Schlegelella sp. nov., isolated from mangrove soil.</title>
        <authorList>
            <person name="Liu Y."/>
            <person name="Ge X."/>
            <person name="Liu W."/>
        </authorList>
    </citation>
    <scope>NUCLEOTIDE SEQUENCE</scope>
    <source>
        <strain evidence="2">S2-27</strain>
    </source>
</reference>
<name>A0ABT0YRT1_9BURK</name>
<dbReference type="RefSeq" id="WP_251779938.1">
    <property type="nucleotide sequence ID" value="NZ_JAMKFE010000012.1"/>
</dbReference>
<evidence type="ECO:0000256" key="1">
    <source>
        <dbReference type="SAM" id="MobiDB-lite"/>
    </source>
</evidence>
<comment type="caution">
    <text evidence="2">The sequence shown here is derived from an EMBL/GenBank/DDBJ whole genome shotgun (WGS) entry which is preliminary data.</text>
</comment>
<feature type="region of interest" description="Disordered" evidence="1">
    <location>
        <begin position="45"/>
        <end position="64"/>
    </location>
</feature>
<sequence>MALLVAITVTFWPANGHVPGLQGGNTRGTGVSLGATTVTVVLSDREGDEGTGASAAWAQETQPTSRAVTPLAMVLRNIVASQ</sequence>
<dbReference type="EMBL" id="JAMKFE010000012">
    <property type="protein sequence ID" value="MCM5681457.1"/>
    <property type="molecule type" value="Genomic_DNA"/>
</dbReference>
<gene>
    <name evidence="2" type="ORF">M8A51_18165</name>
</gene>
<evidence type="ECO:0000313" key="3">
    <source>
        <dbReference type="Proteomes" id="UP001165541"/>
    </source>
</evidence>
<protein>
    <submittedName>
        <fullName evidence="2">Uncharacterized protein</fullName>
    </submittedName>
</protein>
<accession>A0ABT0YRT1</accession>
<proteinExistence type="predicted"/>
<keyword evidence="3" id="KW-1185">Reference proteome</keyword>
<organism evidence="2 3">
    <name type="scientific">Caldimonas mangrovi</name>
    <dbReference type="NCBI Taxonomy" id="2944811"/>
    <lineage>
        <taxon>Bacteria</taxon>
        <taxon>Pseudomonadati</taxon>
        <taxon>Pseudomonadota</taxon>
        <taxon>Betaproteobacteria</taxon>
        <taxon>Burkholderiales</taxon>
        <taxon>Sphaerotilaceae</taxon>
        <taxon>Caldimonas</taxon>
    </lineage>
</organism>
<dbReference type="Proteomes" id="UP001165541">
    <property type="component" value="Unassembled WGS sequence"/>
</dbReference>